<gene>
    <name evidence="2" type="ordered locus">Cycma_3590</name>
</gene>
<keyword evidence="3" id="KW-1185">Reference proteome</keyword>
<protein>
    <submittedName>
        <fullName evidence="2">Uncharacterized protein</fullName>
    </submittedName>
</protein>
<dbReference type="KEGG" id="cmr:Cycma_3590"/>
<sequence length="449" mass="50330">MKETCLSLLFTYLLVFSIAAQVPIKGPVPLPTNGLLHQPPTTSLIRKPLPFKEEIRQIQSIKNAYDSLNREIRKLQESKIDSTQKDSLVNGLKIRGLKIIEQDKAMLLGLSSQTSPSSQQLKNSANYLLSHVEKSQAAMHEAKDMVAIEKIIRQNEENLKAIFNEQLMPELELKLGGPLSNQIKPTGATTIDYYGKGAMEELLREKISPTLTMAKAQTMVKEKSKGITNEYLRNIGNNYSKISMDSLGNIQVEEAKKSVKKFNLRESKSLKNAPFVNRTGLYFWYDPLTSFAEGIFIDLGIKYSINSQWHPYAGIIAKRQFKSQIGPVSTGEGIKGGLRFTLGKWMVQGELARSRLSVAYAPGYEHKNFDGVIWISGLGAGRSIPIGKRLQSVFLLTWDPLFKESRSISTSRFQLKIGFELNQLKKIMEEVPKNLIPTIPRPKATSEGI</sequence>
<feature type="coiled-coil region" evidence="1">
    <location>
        <begin position="51"/>
        <end position="85"/>
    </location>
</feature>
<dbReference type="EMBL" id="CP002955">
    <property type="protein sequence ID" value="AEL27309.1"/>
    <property type="molecule type" value="Genomic_DNA"/>
</dbReference>
<dbReference type="Proteomes" id="UP000001635">
    <property type="component" value="Chromosome"/>
</dbReference>
<evidence type="ECO:0000256" key="1">
    <source>
        <dbReference type="SAM" id="Coils"/>
    </source>
</evidence>
<reference evidence="3" key="1">
    <citation type="submission" date="2011-07" db="EMBL/GenBank/DDBJ databases">
        <title>The complete genome of Cyclobacterium marinum DSM 745.</title>
        <authorList>
            <person name="Lucas S."/>
            <person name="Han J."/>
            <person name="Lapidus A."/>
            <person name="Bruce D."/>
            <person name="Goodwin L."/>
            <person name="Pitluck S."/>
            <person name="Peters L."/>
            <person name="Kyrpides N."/>
            <person name="Mavromatis K."/>
            <person name="Ivanova N."/>
            <person name="Ovchinnikova G."/>
            <person name="Chertkov O."/>
            <person name="Detter J.C."/>
            <person name="Tapia R."/>
            <person name="Han C."/>
            <person name="Land M."/>
            <person name="Hauser L."/>
            <person name="Markowitz V."/>
            <person name="Cheng J.-F."/>
            <person name="Hugenholtz P."/>
            <person name="Woyke T."/>
            <person name="Wu D."/>
            <person name="Tindall B."/>
            <person name="Schuetze A."/>
            <person name="Brambilla E."/>
            <person name="Klenk H.-P."/>
            <person name="Eisen J.A."/>
        </authorList>
    </citation>
    <scope>NUCLEOTIDE SEQUENCE [LARGE SCALE GENOMIC DNA]</scope>
    <source>
        <strain evidence="3">ATCC 25205 / DSM 745 / LMG 13164 / NCIMB 1802</strain>
    </source>
</reference>
<dbReference type="HOGENOM" id="CLU_609321_0_0_10"/>
<proteinExistence type="predicted"/>
<dbReference type="STRING" id="880070.Cycma_3590"/>
<name>G0J048_CYCMS</name>
<accession>G0J048</accession>
<dbReference type="OrthoDB" id="816745at2"/>
<dbReference type="RefSeq" id="WP_014021596.1">
    <property type="nucleotide sequence ID" value="NC_015914.1"/>
</dbReference>
<evidence type="ECO:0000313" key="3">
    <source>
        <dbReference type="Proteomes" id="UP000001635"/>
    </source>
</evidence>
<keyword evidence="1" id="KW-0175">Coiled coil</keyword>
<evidence type="ECO:0000313" key="2">
    <source>
        <dbReference type="EMBL" id="AEL27309.1"/>
    </source>
</evidence>
<organism evidence="2 3">
    <name type="scientific">Cyclobacterium marinum (strain ATCC 25205 / DSM 745 / LMG 13164 / NCIMB 1802)</name>
    <name type="common">Flectobacillus marinus</name>
    <dbReference type="NCBI Taxonomy" id="880070"/>
    <lineage>
        <taxon>Bacteria</taxon>
        <taxon>Pseudomonadati</taxon>
        <taxon>Bacteroidota</taxon>
        <taxon>Cytophagia</taxon>
        <taxon>Cytophagales</taxon>
        <taxon>Cyclobacteriaceae</taxon>
        <taxon>Cyclobacterium</taxon>
    </lineage>
</organism>
<dbReference type="AlphaFoldDB" id="G0J048"/>